<dbReference type="PROSITE" id="PS51257">
    <property type="entry name" value="PROKAR_LIPOPROTEIN"/>
    <property type="match status" value="1"/>
</dbReference>
<name>A0A0D9X3Z6_9ORYZ</name>
<dbReference type="GO" id="GO:0002229">
    <property type="term" value="P:defense response to oomycetes"/>
    <property type="evidence" value="ECO:0007669"/>
    <property type="project" value="UniProtKB-ARBA"/>
</dbReference>
<reference evidence="21 22" key="1">
    <citation type="submission" date="2012-08" db="EMBL/GenBank/DDBJ databases">
        <title>Oryza genome evolution.</title>
        <authorList>
            <person name="Wing R.A."/>
        </authorList>
    </citation>
    <scope>NUCLEOTIDE SEQUENCE</scope>
</reference>
<evidence type="ECO:0000313" key="21">
    <source>
        <dbReference type="EnsemblPlants" id="LPERR08G01800.1"/>
    </source>
</evidence>
<keyword evidence="7" id="KW-0597">Phosphoprotein</keyword>
<reference evidence="22" key="2">
    <citation type="submission" date="2013-12" db="EMBL/GenBank/DDBJ databases">
        <authorList>
            <person name="Yu Y."/>
            <person name="Lee S."/>
            <person name="de Baynast K."/>
            <person name="Wissotski M."/>
            <person name="Liu L."/>
            <person name="Talag J."/>
            <person name="Goicoechea J."/>
            <person name="Angelova A."/>
            <person name="Jetty R."/>
            <person name="Kudrna D."/>
            <person name="Golser W."/>
            <person name="Rivera L."/>
            <person name="Zhang J."/>
            <person name="Wing R."/>
        </authorList>
    </citation>
    <scope>NUCLEOTIDE SEQUENCE</scope>
</reference>
<evidence type="ECO:0000256" key="3">
    <source>
        <dbReference type="ARBA" id="ARBA00010217"/>
    </source>
</evidence>
<proteinExistence type="inferred from homology"/>
<dbReference type="InterPro" id="IPR000985">
    <property type="entry name" value="Lectin_LegA_CS"/>
</dbReference>
<evidence type="ECO:0000256" key="12">
    <source>
        <dbReference type="ARBA" id="ARBA00022840"/>
    </source>
</evidence>
<evidence type="ECO:0000256" key="13">
    <source>
        <dbReference type="ARBA" id="ARBA00022989"/>
    </source>
</evidence>
<dbReference type="CDD" id="cd06899">
    <property type="entry name" value="lectin_legume_LecRK_Arcelin_ConA"/>
    <property type="match status" value="1"/>
</dbReference>
<evidence type="ECO:0000256" key="8">
    <source>
        <dbReference type="ARBA" id="ARBA00022692"/>
    </source>
</evidence>
<dbReference type="Gramene" id="LPERR08G01800.1">
    <property type="protein sequence ID" value="LPERR08G01800.1"/>
    <property type="gene ID" value="LPERR08G01800"/>
</dbReference>
<keyword evidence="14 18" id="KW-0472">Membrane</keyword>
<organism evidence="21 22">
    <name type="scientific">Leersia perrieri</name>
    <dbReference type="NCBI Taxonomy" id="77586"/>
    <lineage>
        <taxon>Eukaryota</taxon>
        <taxon>Viridiplantae</taxon>
        <taxon>Streptophyta</taxon>
        <taxon>Embryophyta</taxon>
        <taxon>Tracheophyta</taxon>
        <taxon>Spermatophyta</taxon>
        <taxon>Magnoliopsida</taxon>
        <taxon>Liliopsida</taxon>
        <taxon>Poales</taxon>
        <taxon>Poaceae</taxon>
        <taxon>BOP clade</taxon>
        <taxon>Oryzoideae</taxon>
        <taxon>Oryzeae</taxon>
        <taxon>Oryzinae</taxon>
        <taxon>Leersia</taxon>
    </lineage>
</organism>
<feature type="transmembrane region" description="Helical" evidence="18">
    <location>
        <begin position="285"/>
        <end position="310"/>
    </location>
</feature>
<keyword evidence="5" id="KW-1003">Cell membrane</keyword>
<reference evidence="21" key="3">
    <citation type="submission" date="2015-04" db="UniProtKB">
        <authorList>
            <consortium name="EnsemblPlants"/>
        </authorList>
    </citation>
    <scope>IDENTIFICATION</scope>
</reference>
<sequence length="567" mass="60868">MTKFSMAASALACLLFLLGCLPNLASSISFNYSTFSNTTKNITLQGSAEFAGVDGWIDITTGSNLPSGGTMGRVAYTSPVQLWDAATGEVASFTTTFTFNITSTNLGNKGDGMAFFLVGYPSRMPDTADGAALGLTSRSFDTVMSGDNRFVAVEFDTFNNSFDPNATYDHIGIDVNAIRSVKTLSLPDFSLLGNMTAIVEFDSNSSVLSVNLWINGSTTPYSLSDKVDLRSALPEKVAVGFSAATGASVELHQLHSWYFNLSLEQKQSPEGVSPQPPSNSGSGRAGVVAGATVGAALFAALLFGVAAVVIRRRRSKKRRETQEAEKTSFEGDGNDDGDDGEPIMDIEMGMGPPVKIILGLGSALLYLHEEWEQCVVHRDIKPSNVMLDESFNAKLGDFGLARFIDHTVGIQTMTVVSGTPGYVDPECVITGRASAESDVYSFGIVLLEVACGRRPMRPLDNQMNGVFRLVEWAWDLYGQGDVLMAADERLNNDYDVAEMERVIVVGLWCAHPDPSARPSIKDAMAMLQSSGQLPVLSAKMPVPTYAPPVTSLEGLFMSSTELLFRVV</sequence>
<evidence type="ECO:0000313" key="22">
    <source>
        <dbReference type="Proteomes" id="UP000032180"/>
    </source>
</evidence>
<evidence type="ECO:0000256" key="17">
    <source>
        <dbReference type="SAM" id="MobiDB-lite"/>
    </source>
</evidence>
<dbReference type="EnsemblPlants" id="LPERR08G01800.1">
    <property type="protein sequence ID" value="LPERR08G01800.1"/>
    <property type="gene ID" value="LPERR08G01800"/>
</dbReference>
<comment type="similarity">
    <text evidence="2">In the N-terminal section; belongs to the leguminous lectin family.</text>
</comment>
<keyword evidence="16" id="KW-0325">Glycoprotein</keyword>
<dbReference type="InterPro" id="IPR001220">
    <property type="entry name" value="Legume_lectin_dom"/>
</dbReference>
<evidence type="ECO:0000256" key="5">
    <source>
        <dbReference type="ARBA" id="ARBA00022475"/>
    </source>
</evidence>
<dbReference type="InterPro" id="IPR050528">
    <property type="entry name" value="L-type_Lectin-RKs"/>
</dbReference>
<dbReference type="SUPFAM" id="SSF49899">
    <property type="entry name" value="Concanavalin A-like lectins/glucanases"/>
    <property type="match status" value="1"/>
</dbReference>
<dbReference type="HOGENOM" id="CLU_000288_62_6_1"/>
<dbReference type="FunFam" id="1.10.510.10:FF:000240">
    <property type="entry name" value="Lectin-domain containing receptor kinase A4.3"/>
    <property type="match status" value="1"/>
</dbReference>
<protein>
    <recommendedName>
        <fullName evidence="4">non-specific serine/threonine protein kinase</fullName>
        <ecNumber evidence="4">2.7.11.1</ecNumber>
    </recommendedName>
</protein>
<dbReference type="Pfam" id="PF21314">
    <property type="entry name" value="TM_ErbB1"/>
    <property type="match status" value="1"/>
</dbReference>
<dbReference type="GO" id="GO:0030246">
    <property type="term" value="F:carbohydrate binding"/>
    <property type="evidence" value="ECO:0007669"/>
    <property type="project" value="UniProtKB-KW"/>
</dbReference>
<keyword evidence="10" id="KW-0430">Lectin</keyword>
<evidence type="ECO:0000256" key="11">
    <source>
        <dbReference type="ARBA" id="ARBA00022741"/>
    </source>
</evidence>
<evidence type="ECO:0000256" key="18">
    <source>
        <dbReference type="SAM" id="Phobius"/>
    </source>
</evidence>
<dbReference type="GO" id="GO:0005524">
    <property type="term" value="F:ATP binding"/>
    <property type="evidence" value="ECO:0007669"/>
    <property type="project" value="UniProtKB-KW"/>
</dbReference>
<comment type="subcellular location">
    <subcellularLocation>
        <location evidence="1">Cell membrane</location>
        <topology evidence="1">Single-pass type I membrane protein</topology>
    </subcellularLocation>
</comment>
<dbReference type="Gene3D" id="2.60.120.200">
    <property type="match status" value="1"/>
</dbReference>
<dbReference type="FunFam" id="2.60.120.200:FF:000188">
    <property type="entry name" value="Os08g0124000 protein"/>
    <property type="match status" value="1"/>
</dbReference>
<evidence type="ECO:0000256" key="9">
    <source>
        <dbReference type="ARBA" id="ARBA00022729"/>
    </source>
</evidence>
<evidence type="ECO:0000256" key="10">
    <source>
        <dbReference type="ARBA" id="ARBA00022734"/>
    </source>
</evidence>
<keyword evidence="6" id="KW-0418">Kinase</keyword>
<evidence type="ECO:0000256" key="7">
    <source>
        <dbReference type="ARBA" id="ARBA00022553"/>
    </source>
</evidence>
<accession>A0A0D9X3Z6</accession>
<keyword evidence="6" id="KW-0808">Transferase</keyword>
<keyword evidence="15" id="KW-0675">Receptor</keyword>
<evidence type="ECO:0000256" key="14">
    <source>
        <dbReference type="ARBA" id="ARBA00023136"/>
    </source>
</evidence>
<dbReference type="InterPro" id="IPR019825">
    <property type="entry name" value="Lectin_legB_Mn/Ca_BS"/>
</dbReference>
<feature type="domain" description="Protein kinase" evidence="20">
    <location>
        <begin position="122"/>
        <end position="536"/>
    </location>
</feature>
<dbReference type="InterPro" id="IPR011009">
    <property type="entry name" value="Kinase-like_dom_sf"/>
</dbReference>
<feature type="region of interest" description="Disordered" evidence="17">
    <location>
        <begin position="316"/>
        <end position="342"/>
    </location>
</feature>
<dbReference type="SUPFAM" id="SSF56112">
    <property type="entry name" value="Protein kinase-like (PK-like)"/>
    <property type="match status" value="1"/>
</dbReference>
<feature type="chain" id="PRO_5002349797" description="non-specific serine/threonine protein kinase" evidence="19">
    <location>
        <begin position="28"/>
        <end position="567"/>
    </location>
</feature>
<evidence type="ECO:0000259" key="20">
    <source>
        <dbReference type="PROSITE" id="PS50011"/>
    </source>
</evidence>
<dbReference type="InterPro" id="IPR008271">
    <property type="entry name" value="Ser/Thr_kinase_AS"/>
</dbReference>
<dbReference type="PROSITE" id="PS00108">
    <property type="entry name" value="PROTEIN_KINASE_ST"/>
    <property type="match status" value="1"/>
</dbReference>
<dbReference type="PROSITE" id="PS00307">
    <property type="entry name" value="LECTIN_LEGUME_BETA"/>
    <property type="match status" value="1"/>
</dbReference>
<dbReference type="PANTHER" id="PTHR27007">
    <property type="match status" value="1"/>
</dbReference>
<dbReference type="Pfam" id="PF00069">
    <property type="entry name" value="Pkinase"/>
    <property type="match status" value="1"/>
</dbReference>
<evidence type="ECO:0000256" key="6">
    <source>
        <dbReference type="ARBA" id="ARBA00022527"/>
    </source>
</evidence>
<comment type="similarity">
    <text evidence="3">In the C-terminal section; belongs to the protein kinase superfamily. Ser/Thr protein kinase family.</text>
</comment>
<evidence type="ECO:0000256" key="1">
    <source>
        <dbReference type="ARBA" id="ARBA00004251"/>
    </source>
</evidence>
<dbReference type="GO" id="GO:0004674">
    <property type="term" value="F:protein serine/threonine kinase activity"/>
    <property type="evidence" value="ECO:0007669"/>
    <property type="project" value="UniProtKB-KW"/>
</dbReference>
<keyword evidence="11" id="KW-0547">Nucleotide-binding</keyword>
<dbReference type="InterPro" id="IPR000719">
    <property type="entry name" value="Prot_kinase_dom"/>
</dbReference>
<dbReference type="GO" id="GO:0005886">
    <property type="term" value="C:plasma membrane"/>
    <property type="evidence" value="ECO:0007669"/>
    <property type="project" value="UniProtKB-SubCell"/>
</dbReference>
<evidence type="ECO:0000256" key="2">
    <source>
        <dbReference type="ARBA" id="ARBA00008536"/>
    </source>
</evidence>
<evidence type="ECO:0000256" key="15">
    <source>
        <dbReference type="ARBA" id="ARBA00023170"/>
    </source>
</evidence>
<feature type="compositionally biased region" description="Acidic residues" evidence="17">
    <location>
        <begin position="332"/>
        <end position="342"/>
    </location>
</feature>
<dbReference type="PROSITE" id="PS50011">
    <property type="entry name" value="PROTEIN_KINASE_DOM"/>
    <property type="match status" value="1"/>
</dbReference>
<dbReference type="Gene3D" id="1.10.510.10">
    <property type="entry name" value="Transferase(Phosphotransferase) domain 1"/>
    <property type="match status" value="1"/>
</dbReference>
<evidence type="ECO:0000256" key="16">
    <source>
        <dbReference type="ARBA" id="ARBA00023180"/>
    </source>
</evidence>
<keyword evidence="8 18" id="KW-0812">Transmembrane</keyword>
<dbReference type="PROSITE" id="PS00308">
    <property type="entry name" value="LECTIN_LEGUME_ALPHA"/>
    <property type="match status" value="1"/>
</dbReference>
<dbReference type="eggNOG" id="ENOG502QTX3">
    <property type="taxonomic scope" value="Eukaryota"/>
</dbReference>
<dbReference type="Proteomes" id="UP000032180">
    <property type="component" value="Chromosome 8"/>
</dbReference>
<dbReference type="STRING" id="77586.A0A0D9X3Z6"/>
<dbReference type="InterPro" id="IPR013320">
    <property type="entry name" value="ConA-like_dom_sf"/>
</dbReference>
<dbReference type="Pfam" id="PF00139">
    <property type="entry name" value="Lectin_legB"/>
    <property type="match status" value="1"/>
</dbReference>
<keyword evidence="6" id="KW-0723">Serine/threonine-protein kinase</keyword>
<dbReference type="SMART" id="SM00220">
    <property type="entry name" value="S_TKc"/>
    <property type="match status" value="1"/>
</dbReference>
<dbReference type="EC" id="2.7.11.1" evidence="4"/>
<keyword evidence="9 19" id="KW-0732">Signal</keyword>
<evidence type="ECO:0000256" key="19">
    <source>
        <dbReference type="SAM" id="SignalP"/>
    </source>
</evidence>
<feature type="compositionally biased region" description="Basic and acidic residues" evidence="17">
    <location>
        <begin position="320"/>
        <end position="329"/>
    </location>
</feature>
<keyword evidence="13 18" id="KW-1133">Transmembrane helix</keyword>
<dbReference type="InterPro" id="IPR049328">
    <property type="entry name" value="TM_ErbB1"/>
</dbReference>
<dbReference type="AlphaFoldDB" id="A0A0D9X3Z6"/>
<keyword evidence="22" id="KW-1185">Reference proteome</keyword>
<feature type="signal peptide" evidence="19">
    <location>
        <begin position="1"/>
        <end position="27"/>
    </location>
</feature>
<keyword evidence="12" id="KW-0067">ATP-binding</keyword>
<evidence type="ECO:0000256" key="4">
    <source>
        <dbReference type="ARBA" id="ARBA00012513"/>
    </source>
</evidence>